<sequence length="69" mass="8025">MVPSTRPSPLMPTTGPRWSAAYTVCRIIAIESTKKALWCTIKWLWRRFPILRITVVLDLVRCTHLQNTE</sequence>
<proteinExistence type="predicted"/>
<reference evidence="1" key="1">
    <citation type="submission" date="2024-04" db="UniProtKB">
        <authorList>
            <consortium name="EnsemblMetazoa"/>
        </authorList>
    </citation>
    <scope>IDENTIFICATION</scope>
    <source>
        <strain evidence="1">EBRO</strain>
    </source>
</reference>
<protein>
    <submittedName>
        <fullName evidence="1">Uncharacterized protein</fullName>
    </submittedName>
</protein>
<evidence type="ECO:0000313" key="1">
    <source>
        <dbReference type="EnsemblMetazoa" id="ENSAATROPP013128"/>
    </source>
</evidence>
<dbReference type="EnsemblMetazoa" id="ENSAATROPT014399">
    <property type="protein sequence ID" value="ENSAATROPP013128"/>
    <property type="gene ID" value="ENSAATROPG011684"/>
</dbReference>
<accession>A0AAG5DRB0</accession>
<dbReference type="AlphaFoldDB" id="A0AAG5DRB0"/>
<name>A0AAG5DRB0_ANOAO</name>
<keyword evidence="2" id="KW-1185">Reference proteome</keyword>
<dbReference type="Proteomes" id="UP000075880">
    <property type="component" value="Unassembled WGS sequence"/>
</dbReference>
<evidence type="ECO:0000313" key="2">
    <source>
        <dbReference type="Proteomes" id="UP000075880"/>
    </source>
</evidence>
<organism evidence="1 2">
    <name type="scientific">Anopheles atroparvus</name>
    <name type="common">European mosquito</name>
    <dbReference type="NCBI Taxonomy" id="41427"/>
    <lineage>
        <taxon>Eukaryota</taxon>
        <taxon>Metazoa</taxon>
        <taxon>Ecdysozoa</taxon>
        <taxon>Arthropoda</taxon>
        <taxon>Hexapoda</taxon>
        <taxon>Insecta</taxon>
        <taxon>Pterygota</taxon>
        <taxon>Neoptera</taxon>
        <taxon>Endopterygota</taxon>
        <taxon>Diptera</taxon>
        <taxon>Nematocera</taxon>
        <taxon>Culicoidea</taxon>
        <taxon>Culicidae</taxon>
        <taxon>Anophelinae</taxon>
        <taxon>Anopheles</taxon>
    </lineage>
</organism>